<dbReference type="PANTHER" id="PTHR12917:SF17">
    <property type="entry name" value="NUCLEAR RECEPTOR-INTERACTING PROTEIN 2"/>
    <property type="match status" value="1"/>
</dbReference>
<accession>A0A1U7S5L7</accession>
<dbReference type="CTD" id="83714"/>
<dbReference type="PANTHER" id="PTHR12917">
    <property type="entry name" value="ASPARTYL PROTEASE DDI-RELATED"/>
    <property type="match status" value="1"/>
</dbReference>
<dbReference type="GeneID" id="102388549"/>
<dbReference type="InterPro" id="IPR019103">
    <property type="entry name" value="Peptidase_aspartic_DDI1-type"/>
</dbReference>
<dbReference type="STRING" id="38654.A0A1U7S5L7"/>
<dbReference type="eggNOG" id="KOG0012">
    <property type="taxonomic scope" value="Eukaryota"/>
</dbReference>
<proteinExistence type="predicted"/>
<gene>
    <name evidence="4" type="primary">NRIP2</name>
</gene>
<dbReference type="Gene3D" id="2.40.70.10">
    <property type="entry name" value="Acid Proteases"/>
    <property type="match status" value="1"/>
</dbReference>
<sequence>MSTRKASTPQAGPEDGEEEPSEGAPDLEGRQREAELRDKAILQQKRCLKQATQFVHKDSADLLPLDGLKRLGTSKDLQPHSVIQRRLLEGNLNRLRGESREHATWVQSPLATDKAEKKGEDRRKEPTILLVHCKCEGQVLRAAVNTGCQQNLISRSCLRQLGLEEVSNIGCRDFSLPVPCVVSRVEHMEVQFGQEMVACSALVVDDEMLEFSLGLQTLLSLKCCIDLDEGVLRLKALSQELPFLPASEEPGQ</sequence>
<feature type="region of interest" description="Disordered" evidence="1">
    <location>
        <begin position="1"/>
        <end position="38"/>
    </location>
</feature>
<dbReference type="GO" id="GO:0004190">
    <property type="term" value="F:aspartic-type endopeptidase activity"/>
    <property type="evidence" value="ECO:0007669"/>
    <property type="project" value="InterPro"/>
</dbReference>
<feature type="domain" description="Aspartic peptidase DDI1-type" evidence="2">
    <location>
        <begin position="127"/>
        <end position="226"/>
    </location>
</feature>
<dbReference type="Pfam" id="PF09668">
    <property type="entry name" value="Asp_protease"/>
    <property type="match status" value="1"/>
</dbReference>
<keyword evidence="3" id="KW-1185">Reference proteome</keyword>
<organism evidence="3 4">
    <name type="scientific">Alligator sinensis</name>
    <name type="common">Chinese alligator</name>
    <dbReference type="NCBI Taxonomy" id="38654"/>
    <lineage>
        <taxon>Eukaryota</taxon>
        <taxon>Metazoa</taxon>
        <taxon>Chordata</taxon>
        <taxon>Craniata</taxon>
        <taxon>Vertebrata</taxon>
        <taxon>Euteleostomi</taxon>
        <taxon>Archelosauria</taxon>
        <taxon>Archosauria</taxon>
        <taxon>Crocodylia</taxon>
        <taxon>Alligatoridae</taxon>
        <taxon>Alligatorinae</taxon>
        <taxon>Alligator</taxon>
    </lineage>
</organism>
<reference evidence="4" key="1">
    <citation type="submission" date="2025-08" db="UniProtKB">
        <authorList>
            <consortium name="RefSeq"/>
        </authorList>
    </citation>
    <scope>IDENTIFICATION</scope>
</reference>
<dbReference type="RefSeq" id="XP_006035183.1">
    <property type="nucleotide sequence ID" value="XM_006035121.3"/>
</dbReference>
<dbReference type="Proteomes" id="UP000189705">
    <property type="component" value="Unplaced"/>
</dbReference>
<evidence type="ECO:0000259" key="2">
    <source>
        <dbReference type="Pfam" id="PF09668"/>
    </source>
</evidence>
<name>A0A1U7S5L7_ALLSI</name>
<dbReference type="KEGG" id="asn:102388549"/>
<evidence type="ECO:0000313" key="4">
    <source>
        <dbReference type="RefSeq" id="XP_006035183.1"/>
    </source>
</evidence>
<evidence type="ECO:0000313" key="3">
    <source>
        <dbReference type="Proteomes" id="UP000189705"/>
    </source>
</evidence>
<dbReference type="InParanoid" id="A0A1U7S5L7"/>
<dbReference type="OrthoDB" id="1047367at2759"/>
<evidence type="ECO:0000256" key="1">
    <source>
        <dbReference type="SAM" id="MobiDB-lite"/>
    </source>
</evidence>
<keyword evidence="4" id="KW-0675">Receptor</keyword>
<dbReference type="InterPro" id="IPR021109">
    <property type="entry name" value="Peptidase_aspartic_dom_sf"/>
</dbReference>
<feature type="compositionally biased region" description="Basic and acidic residues" evidence="1">
    <location>
        <begin position="27"/>
        <end position="38"/>
    </location>
</feature>
<protein>
    <submittedName>
        <fullName evidence="4">Nuclear receptor-interacting protein 2</fullName>
    </submittedName>
</protein>
<dbReference type="AlphaFoldDB" id="A0A1U7S5L7"/>
<feature type="compositionally biased region" description="Polar residues" evidence="1">
    <location>
        <begin position="1"/>
        <end position="10"/>
    </location>
</feature>
<dbReference type="GO" id="GO:0006508">
    <property type="term" value="P:proteolysis"/>
    <property type="evidence" value="ECO:0007669"/>
    <property type="project" value="InterPro"/>
</dbReference>
<dbReference type="SUPFAM" id="SSF50630">
    <property type="entry name" value="Acid proteases"/>
    <property type="match status" value="1"/>
</dbReference>